<keyword evidence="1" id="KW-0472">Membrane</keyword>
<feature type="domain" description="Type VI secretion system component TssM1 helical" evidence="4">
    <location>
        <begin position="801"/>
        <end position="897"/>
    </location>
</feature>
<dbReference type="RefSeq" id="WP_160622340.1">
    <property type="nucleotide sequence ID" value="NZ_CP028271.1"/>
</dbReference>
<evidence type="ECO:0000259" key="4">
    <source>
        <dbReference type="Pfam" id="PF21070"/>
    </source>
</evidence>
<organism evidence="5 6">
    <name type="scientific">Mixta intestinalis</name>
    <dbReference type="NCBI Taxonomy" id="1615494"/>
    <lineage>
        <taxon>Bacteria</taxon>
        <taxon>Pseudomonadati</taxon>
        <taxon>Pseudomonadota</taxon>
        <taxon>Gammaproteobacteria</taxon>
        <taxon>Enterobacterales</taxon>
        <taxon>Erwiniaceae</taxon>
        <taxon>Mixta</taxon>
    </lineage>
</organism>
<gene>
    <name evidence="5" type="ORF">C7M51_02780</name>
</gene>
<dbReference type="Pfam" id="PF06744">
    <property type="entry name" value="IcmF_C"/>
    <property type="match status" value="1"/>
</dbReference>
<accession>A0A6P1Q2T6</accession>
<dbReference type="InterPro" id="IPR053156">
    <property type="entry name" value="T6SS_TssM-like"/>
</dbReference>
<keyword evidence="6" id="KW-1185">Reference proteome</keyword>
<feature type="domain" description="IcmF-related" evidence="3">
    <location>
        <begin position="388"/>
        <end position="675"/>
    </location>
</feature>
<feature type="transmembrane region" description="Helical" evidence="1">
    <location>
        <begin position="344"/>
        <end position="366"/>
    </location>
</feature>
<feature type="domain" description="Type VI secretion system IcmF C-terminal" evidence="2">
    <location>
        <begin position="906"/>
        <end position="1007"/>
    </location>
</feature>
<evidence type="ECO:0000259" key="3">
    <source>
        <dbReference type="Pfam" id="PF06761"/>
    </source>
</evidence>
<dbReference type="Pfam" id="PF06761">
    <property type="entry name" value="IcmF-related"/>
    <property type="match status" value="1"/>
</dbReference>
<dbReference type="PANTHER" id="PTHR36153">
    <property type="entry name" value="INNER MEMBRANE PROTEIN-RELATED"/>
    <property type="match status" value="1"/>
</dbReference>
<dbReference type="Proteomes" id="UP000464053">
    <property type="component" value="Chromosome"/>
</dbReference>
<keyword evidence="1" id="KW-0812">Transmembrane</keyword>
<dbReference type="KEGG" id="mint:C7M51_02780"/>
<dbReference type="InterPro" id="IPR009612">
    <property type="entry name" value="IcmF-rel"/>
</dbReference>
<dbReference type="AlphaFoldDB" id="A0A6P1Q2T6"/>
<dbReference type="InterPro" id="IPR010623">
    <property type="entry name" value="IcmF_C"/>
</dbReference>
<evidence type="ECO:0000259" key="2">
    <source>
        <dbReference type="Pfam" id="PF06744"/>
    </source>
</evidence>
<evidence type="ECO:0000313" key="5">
    <source>
        <dbReference type="EMBL" id="QHM72467.1"/>
    </source>
</evidence>
<dbReference type="EMBL" id="CP028271">
    <property type="protein sequence ID" value="QHM72467.1"/>
    <property type="molecule type" value="Genomic_DNA"/>
</dbReference>
<dbReference type="OrthoDB" id="9758229at2"/>
<name>A0A6P1Q2T6_9GAMM</name>
<protein>
    <recommendedName>
        <fullName evidence="7">Type VI secretion protein VasK</fullName>
    </recommendedName>
</protein>
<dbReference type="InterPro" id="IPR048677">
    <property type="entry name" value="TssM1_hel"/>
</dbReference>
<evidence type="ECO:0000256" key="1">
    <source>
        <dbReference type="SAM" id="Phobius"/>
    </source>
</evidence>
<proteinExistence type="predicted"/>
<evidence type="ECO:0008006" key="7">
    <source>
        <dbReference type="Google" id="ProtNLM"/>
    </source>
</evidence>
<reference evidence="5 6" key="1">
    <citation type="submission" date="2018-03" db="EMBL/GenBank/DDBJ databases">
        <title>Pantoea intestinalis SRCM103226 isolated form the mealworm.</title>
        <authorList>
            <person name="Jeong D.-Y."/>
            <person name="Kim J.W."/>
        </authorList>
    </citation>
    <scope>NUCLEOTIDE SEQUENCE [LARGE SCALE GENOMIC DNA]</scope>
    <source>
        <strain evidence="5 6">SRCM103226</strain>
    </source>
</reference>
<dbReference type="Pfam" id="PF21070">
    <property type="entry name" value="IcmF_helical"/>
    <property type="match status" value="1"/>
</dbReference>
<sequence>MIGLMLVLLAGNALWLLRAEWLPHSLAKALNTPSLEGWLIVVFILLFAFILVRVWIQRRSSQQLDLEGIIAPPLSEEDRQAQPQYLINSDELKRHLQRDSRWRWKHQHAWLLLTGPPSQVEQIAPGLTSQGWLRCGNTILLWGGDLTHEGNQSDLKALRALRGRRPVDALVHITDDTTQSVPQIDALQRGLWSVQHALRWQPPVYRLEIAKTQWPQEIPEYPMVAALSGQAFTTTQLQASLITLTDNMIAPGMQYVMQDTRHDYLLRLSSQLKHGGVERLLNFFRVFLNDACSFRLHGVLFTPPLVNGDTGFLYRQRMGAIWRGIAGHCARLPGKSTTLAPRTIVLWCLEALLALWATGIVISWYGNISLLHHTQTLLSASSPQNERQLDALQEQLRTLAEQQQAGTPWYRRFGMDISGRLLPHLRSEYVRQARAQIALPAQRALEQRLVSVTTDPLLRYNHLKAQLMLAQPEHIIDAADQNFLIVQLKARLPRLSASHLAWFISQLHAHPTLRIAPDVRLIQQTRLSLAESMNNPQAEAKRYQQIIDQARLSYADVSLSRLSGDANLNDFYQSEVPVPGAFTRNVWEELVRPAIEQQVKAIQEQTAWVLGPQQDMLSPDAVRQRLRTRYFTDYAAAWQQMLNQITYISQSNSEQLARLADPNNSPLLALMHQLSWQGLADSPNEAQGRVNSLLVPVFGGLVGMEKELPQSGRNGTTLRQWLSEVKRQRDRLRKIDSASDNTLALMNSVFQGTQLDNTAAELPERVQAQLGKNLALARNAIFVAPVSRSWERIMQQGLSRMNSQWQQTIVNSWHQHFDNTYPFSNTQTDCNLAELGEFIRPDSGKIHRFISQNLKGVLEYRSNRWQPAAKLPPGLTINPTFLAALNHLSPLGVMLFGKRSGVTFYLQPGTAREVVSTRLFIDGQTLEYFNQMPFWQTIQWPGETYKPGASLMWKSLSAGARLYDDRPGQWGFIRLLEKARVTSLGNNRYRLTWTAQDGLPLNYLLDTTAQQNPLDVLLLKSFHLPDTVFTFSSTTKTDAAH</sequence>
<keyword evidence="1" id="KW-1133">Transmembrane helix</keyword>
<dbReference type="PANTHER" id="PTHR36153:SF1">
    <property type="entry name" value="TYPE VI SECRETION SYSTEM COMPONENT TSSM1"/>
    <property type="match status" value="1"/>
</dbReference>
<evidence type="ECO:0000313" key="6">
    <source>
        <dbReference type="Proteomes" id="UP000464053"/>
    </source>
</evidence>
<feature type="transmembrane region" description="Helical" evidence="1">
    <location>
        <begin position="35"/>
        <end position="56"/>
    </location>
</feature>